<dbReference type="Proteomes" id="UP000813461">
    <property type="component" value="Unassembled WGS sequence"/>
</dbReference>
<reference evidence="2" key="1">
    <citation type="journal article" date="2021" name="Nat. Commun.">
        <title>Genetic determinants of endophytism in the Arabidopsis root mycobiome.</title>
        <authorList>
            <person name="Mesny F."/>
            <person name="Miyauchi S."/>
            <person name="Thiergart T."/>
            <person name="Pickel B."/>
            <person name="Atanasova L."/>
            <person name="Karlsson M."/>
            <person name="Huettel B."/>
            <person name="Barry K.W."/>
            <person name="Haridas S."/>
            <person name="Chen C."/>
            <person name="Bauer D."/>
            <person name="Andreopoulos W."/>
            <person name="Pangilinan J."/>
            <person name="LaButti K."/>
            <person name="Riley R."/>
            <person name="Lipzen A."/>
            <person name="Clum A."/>
            <person name="Drula E."/>
            <person name="Henrissat B."/>
            <person name="Kohler A."/>
            <person name="Grigoriev I.V."/>
            <person name="Martin F.M."/>
            <person name="Hacquard S."/>
        </authorList>
    </citation>
    <scope>NUCLEOTIDE SEQUENCE</scope>
    <source>
        <strain evidence="2">MPI-SDFR-AT-0120</strain>
    </source>
</reference>
<dbReference type="AlphaFoldDB" id="A0A8K0REH7"/>
<name>A0A8K0REH7_9PLEO</name>
<comment type="caution">
    <text evidence="2">The sequence shown here is derived from an EMBL/GenBank/DDBJ whole genome shotgun (WGS) entry which is preliminary data.</text>
</comment>
<dbReference type="EMBL" id="JAGMVJ010000002">
    <property type="protein sequence ID" value="KAH7093428.1"/>
    <property type="molecule type" value="Genomic_DNA"/>
</dbReference>
<evidence type="ECO:0000256" key="1">
    <source>
        <dbReference type="SAM" id="MobiDB-lite"/>
    </source>
</evidence>
<accession>A0A8K0REH7</accession>
<dbReference type="OrthoDB" id="3801080at2759"/>
<evidence type="ECO:0008006" key="4">
    <source>
        <dbReference type="Google" id="ProtNLM"/>
    </source>
</evidence>
<proteinExistence type="predicted"/>
<evidence type="ECO:0000313" key="3">
    <source>
        <dbReference type="Proteomes" id="UP000813461"/>
    </source>
</evidence>
<keyword evidence="3" id="KW-1185">Reference proteome</keyword>
<gene>
    <name evidence="2" type="ORF">FB567DRAFT_587861</name>
</gene>
<organism evidence="2 3">
    <name type="scientific">Paraphoma chrysanthemicola</name>
    <dbReference type="NCBI Taxonomy" id="798071"/>
    <lineage>
        <taxon>Eukaryota</taxon>
        <taxon>Fungi</taxon>
        <taxon>Dikarya</taxon>
        <taxon>Ascomycota</taxon>
        <taxon>Pezizomycotina</taxon>
        <taxon>Dothideomycetes</taxon>
        <taxon>Pleosporomycetidae</taxon>
        <taxon>Pleosporales</taxon>
        <taxon>Pleosporineae</taxon>
        <taxon>Phaeosphaeriaceae</taxon>
        <taxon>Paraphoma</taxon>
    </lineage>
</organism>
<sequence>MARKSRSKKTAASAKEPKIHRRLEKSGGQQGYSPFLELPAEIRNTIYIYCQPDVPKRLVRKPLVPGSDPLPTRHAEVLGLTQVNKQVRDEFLPIYWKGVSHSVRFQDIDTYVNMLPDLPKGTIAIITILYGCPEGTSVDVAPLLRLCVEHPNLTVDFRRGDMRTTQTAVRSGMMRDLGPVRSYYEKRRGFIGFDDLLELIIAPSGNNARQKWLNFVDKAVKELYITFWDHNKHCVYGNRNSFPEYKEKRDQSPDVRIFMDPQWRRGSAGENCTNEKWIKKFGYSGPMKEYLRIYT</sequence>
<feature type="region of interest" description="Disordered" evidence="1">
    <location>
        <begin position="1"/>
        <end position="30"/>
    </location>
</feature>
<evidence type="ECO:0000313" key="2">
    <source>
        <dbReference type="EMBL" id="KAH7093428.1"/>
    </source>
</evidence>
<protein>
    <recommendedName>
        <fullName evidence="4">F-box domain-containing protein</fullName>
    </recommendedName>
</protein>